<comment type="caution">
    <text evidence="9">The sequence shown here is derived from an EMBL/GenBank/DDBJ whole genome shotgun (WGS) entry which is preliminary data.</text>
</comment>
<reference evidence="9" key="1">
    <citation type="submission" date="2022-09" db="EMBL/GenBank/DDBJ databases">
        <title>Chromosome-level assembly of Trichoderma breve T069, a fungus used in development of biopesticide product.</title>
        <authorList>
            <person name="Lin R."/>
            <person name="Liu T."/>
        </authorList>
    </citation>
    <scope>NUCLEOTIDE SEQUENCE</scope>
    <source>
        <strain evidence="9">T069</strain>
    </source>
</reference>
<dbReference type="InterPro" id="IPR051694">
    <property type="entry name" value="Immunoregulatory_rcpt-like"/>
</dbReference>
<evidence type="ECO:0000313" key="10">
    <source>
        <dbReference type="Proteomes" id="UP001140511"/>
    </source>
</evidence>
<evidence type="ECO:0000256" key="2">
    <source>
        <dbReference type="ARBA" id="ARBA00022692"/>
    </source>
</evidence>
<feature type="domain" description="Peptidase A1" evidence="8">
    <location>
        <begin position="44"/>
        <end position="394"/>
    </location>
</feature>
<sequence length="513" mass="55765">MFLLWAAFIFMRLEFCVAAQDCVPGPISLSIDNTTISPTGKSQRGVSLKVGTPPQEFAFLPKWNNNNTFIYGPKCDPEGGIINTNDACITFRGGIYGNTSGTRGVLASSFKPPKDLWSSTEYEMFTDNVQLNTNNSLHAFPLANPTDIKTWDTQGYDPQNIIGLGSGSTIIDACLKAGTIASDSVGFFWGLDGVLDKDQTEGSLVLGGYDRAKTFGNGYTIPLSDDPDCPTGMVVSIADIVLNFVNGTDFSLFPDSKGTLLTACLIPERPTLMDMPRSPYFDNLLEAIGNEEFKRSTGIDYWNVILNPSMSMYTGDITFTLDNNMDITIPNRQLIVPKRYIDDNGDLAINSSLPVIRINSLQNTTSQTLPNLGRYFLTAAYVLFNRDAKEFTLWQANPTSDEDLVSVNTTSAPSSGSDKGGKPTVTDTASKASSSLSSGAIAGIAIGCAVIIAISLGILWWCRILRRKSKAGLERSTSQERTYNADESFYQKHSPVTLQEMPCESRGVAELPS</sequence>
<dbReference type="GeneID" id="80863936"/>
<dbReference type="PANTHER" id="PTHR15549">
    <property type="entry name" value="PAIRED IMMUNOGLOBULIN-LIKE TYPE 2 RECEPTOR"/>
    <property type="match status" value="1"/>
</dbReference>
<keyword evidence="4 6" id="KW-0472">Membrane</keyword>
<dbReference type="SUPFAM" id="SSF50630">
    <property type="entry name" value="Acid proteases"/>
    <property type="match status" value="1"/>
</dbReference>
<organism evidence="9 10">
    <name type="scientific">Trichoderma breve</name>
    <dbReference type="NCBI Taxonomy" id="2034170"/>
    <lineage>
        <taxon>Eukaryota</taxon>
        <taxon>Fungi</taxon>
        <taxon>Dikarya</taxon>
        <taxon>Ascomycota</taxon>
        <taxon>Pezizomycotina</taxon>
        <taxon>Sordariomycetes</taxon>
        <taxon>Hypocreomycetidae</taxon>
        <taxon>Hypocreales</taxon>
        <taxon>Hypocreaceae</taxon>
        <taxon>Trichoderma</taxon>
    </lineage>
</organism>
<dbReference type="EMBL" id="JAOPEN010000001">
    <property type="protein sequence ID" value="KAJ4865508.1"/>
    <property type="molecule type" value="Genomic_DNA"/>
</dbReference>
<feature type="compositionally biased region" description="Polar residues" evidence="5">
    <location>
        <begin position="406"/>
        <end position="417"/>
    </location>
</feature>
<evidence type="ECO:0000313" key="9">
    <source>
        <dbReference type="EMBL" id="KAJ4865508.1"/>
    </source>
</evidence>
<evidence type="ECO:0000256" key="3">
    <source>
        <dbReference type="ARBA" id="ARBA00022989"/>
    </source>
</evidence>
<keyword evidence="10" id="KW-1185">Reference proteome</keyword>
<evidence type="ECO:0000256" key="4">
    <source>
        <dbReference type="ARBA" id="ARBA00023136"/>
    </source>
</evidence>
<protein>
    <recommendedName>
        <fullName evidence="8">Peptidase A1 domain-containing protein</fullName>
    </recommendedName>
</protein>
<gene>
    <name evidence="9" type="ORF">T069G_02038</name>
</gene>
<evidence type="ECO:0000256" key="5">
    <source>
        <dbReference type="SAM" id="MobiDB-lite"/>
    </source>
</evidence>
<evidence type="ECO:0000256" key="7">
    <source>
        <dbReference type="SAM" id="SignalP"/>
    </source>
</evidence>
<feature type="transmembrane region" description="Helical" evidence="6">
    <location>
        <begin position="440"/>
        <end position="462"/>
    </location>
</feature>
<dbReference type="InterPro" id="IPR021109">
    <property type="entry name" value="Peptidase_aspartic_dom_sf"/>
</dbReference>
<evidence type="ECO:0000259" key="8">
    <source>
        <dbReference type="PROSITE" id="PS51767"/>
    </source>
</evidence>
<dbReference type="PROSITE" id="PS51767">
    <property type="entry name" value="PEPTIDASE_A1"/>
    <property type="match status" value="1"/>
</dbReference>
<feature type="chain" id="PRO_5040768825" description="Peptidase A1 domain-containing protein" evidence="7">
    <location>
        <begin position="19"/>
        <end position="513"/>
    </location>
</feature>
<feature type="region of interest" description="Disordered" evidence="5">
    <location>
        <begin position="404"/>
        <end position="429"/>
    </location>
</feature>
<proteinExistence type="predicted"/>
<evidence type="ECO:0000256" key="1">
    <source>
        <dbReference type="ARBA" id="ARBA00004167"/>
    </source>
</evidence>
<dbReference type="RefSeq" id="XP_056034564.1">
    <property type="nucleotide sequence ID" value="XM_056169248.1"/>
</dbReference>
<comment type="subcellular location">
    <subcellularLocation>
        <location evidence="1">Membrane</location>
        <topology evidence="1">Single-pass membrane protein</topology>
    </subcellularLocation>
</comment>
<accession>A0A9W9EET9</accession>
<dbReference type="Proteomes" id="UP001140511">
    <property type="component" value="Unassembled WGS sequence"/>
</dbReference>
<dbReference type="Pfam" id="PF00026">
    <property type="entry name" value="Asp"/>
    <property type="match status" value="1"/>
</dbReference>
<name>A0A9W9EET9_9HYPO</name>
<evidence type="ECO:0000256" key="6">
    <source>
        <dbReference type="SAM" id="Phobius"/>
    </source>
</evidence>
<dbReference type="GO" id="GO:0016020">
    <property type="term" value="C:membrane"/>
    <property type="evidence" value="ECO:0007669"/>
    <property type="project" value="UniProtKB-SubCell"/>
</dbReference>
<keyword evidence="2 6" id="KW-0812">Transmembrane</keyword>
<feature type="signal peptide" evidence="7">
    <location>
        <begin position="1"/>
        <end position="18"/>
    </location>
</feature>
<dbReference type="GO" id="GO:0071944">
    <property type="term" value="C:cell periphery"/>
    <property type="evidence" value="ECO:0007669"/>
    <property type="project" value="UniProtKB-ARBA"/>
</dbReference>
<keyword evidence="7" id="KW-0732">Signal</keyword>
<dbReference type="AlphaFoldDB" id="A0A9W9EET9"/>
<dbReference type="InterPro" id="IPR033121">
    <property type="entry name" value="PEPTIDASE_A1"/>
</dbReference>
<dbReference type="PANTHER" id="PTHR15549:SF26">
    <property type="entry name" value="AXIAL BUDDING PATTERN PROTEIN 2-RELATED"/>
    <property type="match status" value="1"/>
</dbReference>
<dbReference type="Gene3D" id="2.40.70.10">
    <property type="entry name" value="Acid Proteases"/>
    <property type="match status" value="2"/>
</dbReference>
<keyword evidence="3 6" id="KW-1133">Transmembrane helix</keyword>